<dbReference type="AlphaFoldDB" id="A0AAV5CJR8"/>
<reference evidence="2" key="1">
    <citation type="journal article" date="2018" name="DNA Res.">
        <title>Multiple hybrid de novo genome assembly of finger millet, an orphan allotetraploid crop.</title>
        <authorList>
            <person name="Hatakeyama M."/>
            <person name="Aluri S."/>
            <person name="Balachadran M.T."/>
            <person name="Sivarajan S.R."/>
            <person name="Patrignani A."/>
            <person name="Gruter S."/>
            <person name="Poveda L."/>
            <person name="Shimizu-Inatsugi R."/>
            <person name="Baeten J."/>
            <person name="Francoijs K.J."/>
            <person name="Nataraja K.N."/>
            <person name="Reddy Y.A.N."/>
            <person name="Phadnis S."/>
            <person name="Ravikumar R.L."/>
            <person name="Schlapbach R."/>
            <person name="Sreeman S.M."/>
            <person name="Shimizu K.K."/>
        </authorList>
    </citation>
    <scope>NUCLEOTIDE SEQUENCE</scope>
</reference>
<organism evidence="2 3">
    <name type="scientific">Eleusine coracana subsp. coracana</name>
    <dbReference type="NCBI Taxonomy" id="191504"/>
    <lineage>
        <taxon>Eukaryota</taxon>
        <taxon>Viridiplantae</taxon>
        <taxon>Streptophyta</taxon>
        <taxon>Embryophyta</taxon>
        <taxon>Tracheophyta</taxon>
        <taxon>Spermatophyta</taxon>
        <taxon>Magnoliopsida</taxon>
        <taxon>Liliopsida</taxon>
        <taxon>Poales</taxon>
        <taxon>Poaceae</taxon>
        <taxon>PACMAD clade</taxon>
        <taxon>Chloridoideae</taxon>
        <taxon>Cynodonteae</taxon>
        <taxon>Eleusininae</taxon>
        <taxon>Eleusine</taxon>
    </lineage>
</organism>
<reference evidence="2" key="2">
    <citation type="submission" date="2021-12" db="EMBL/GenBank/DDBJ databases">
        <title>Resequencing data analysis of finger millet.</title>
        <authorList>
            <person name="Hatakeyama M."/>
            <person name="Aluri S."/>
            <person name="Balachadran M.T."/>
            <person name="Sivarajan S.R."/>
            <person name="Poveda L."/>
            <person name="Shimizu-Inatsugi R."/>
            <person name="Schlapbach R."/>
            <person name="Sreeman S.M."/>
            <person name="Shimizu K.K."/>
        </authorList>
    </citation>
    <scope>NUCLEOTIDE SEQUENCE</scope>
</reference>
<evidence type="ECO:0008006" key="4">
    <source>
        <dbReference type="Google" id="ProtNLM"/>
    </source>
</evidence>
<dbReference type="EMBL" id="BQKI01000007">
    <property type="protein sequence ID" value="GJM98274.1"/>
    <property type="molecule type" value="Genomic_DNA"/>
</dbReference>
<comment type="caution">
    <text evidence="2">The sequence shown here is derived from an EMBL/GenBank/DDBJ whole genome shotgun (WGS) entry which is preliminary data.</text>
</comment>
<keyword evidence="3" id="KW-1185">Reference proteome</keyword>
<protein>
    <recommendedName>
        <fullName evidence="4">RWP-RK domain-containing protein</fullName>
    </recommendedName>
</protein>
<name>A0AAV5CJR8_ELECO</name>
<evidence type="ECO:0000313" key="3">
    <source>
        <dbReference type="Proteomes" id="UP001054889"/>
    </source>
</evidence>
<evidence type="ECO:0000313" key="2">
    <source>
        <dbReference type="EMBL" id="GJM98274.1"/>
    </source>
</evidence>
<accession>A0AAV5CJR8</accession>
<proteinExistence type="predicted"/>
<dbReference type="Proteomes" id="UP001054889">
    <property type="component" value="Unassembled WGS sequence"/>
</dbReference>
<sequence>MAAGKENEAPAAPSTAVAARRIGLAARRCGLKKRAGGTRWPCRVPLRDITNLVAAGAVAAKLEVLPGLQDPDQVAKLHPMLPPSTPAKAARYSLRKGFR</sequence>
<feature type="region of interest" description="Disordered" evidence="1">
    <location>
        <begin position="77"/>
        <end position="99"/>
    </location>
</feature>
<gene>
    <name evidence="2" type="primary">ga15264</name>
    <name evidence="2" type="ORF">PR202_ga15264</name>
</gene>
<evidence type="ECO:0000256" key="1">
    <source>
        <dbReference type="SAM" id="MobiDB-lite"/>
    </source>
</evidence>